<organism evidence="2 3">
    <name type="scientific">Shewanella aestuarii</name>
    <dbReference type="NCBI Taxonomy" id="1028752"/>
    <lineage>
        <taxon>Bacteria</taxon>
        <taxon>Pseudomonadati</taxon>
        <taxon>Pseudomonadota</taxon>
        <taxon>Gammaproteobacteria</taxon>
        <taxon>Alteromonadales</taxon>
        <taxon>Shewanellaceae</taxon>
        <taxon>Shewanella</taxon>
    </lineage>
</organism>
<dbReference type="KEGG" id="saes:HBH39_18865"/>
<protein>
    <recommendedName>
        <fullName evidence="4">Type II secretion system protein GspF domain-containing protein</fullName>
    </recommendedName>
</protein>
<keyword evidence="2" id="KW-0614">Plasmid</keyword>
<evidence type="ECO:0000313" key="2">
    <source>
        <dbReference type="EMBL" id="QIR16540.1"/>
    </source>
</evidence>
<keyword evidence="1" id="KW-0472">Membrane</keyword>
<keyword evidence="1" id="KW-1133">Transmembrane helix</keyword>
<dbReference type="PANTHER" id="PTHR30012">
    <property type="entry name" value="GENERAL SECRETION PATHWAY PROTEIN"/>
    <property type="match status" value="1"/>
</dbReference>
<dbReference type="EMBL" id="CP050315">
    <property type="protein sequence ID" value="QIR16540.1"/>
    <property type="molecule type" value="Genomic_DNA"/>
</dbReference>
<name>A0A6G9QPM1_9GAMM</name>
<feature type="transmembrane region" description="Helical" evidence="1">
    <location>
        <begin position="135"/>
        <end position="155"/>
    </location>
</feature>
<dbReference type="Proteomes" id="UP000502608">
    <property type="component" value="Plasmid pPN3F2_2"/>
</dbReference>
<dbReference type="InterPro" id="IPR003004">
    <property type="entry name" value="GspF/PilC"/>
</dbReference>
<gene>
    <name evidence="2" type="ORF">HBH39_18865</name>
</gene>
<evidence type="ECO:0000256" key="1">
    <source>
        <dbReference type="SAM" id="Phobius"/>
    </source>
</evidence>
<geneLocation type="plasmid" evidence="2 3">
    <name>pPN3F2_2</name>
</geneLocation>
<dbReference type="AlphaFoldDB" id="A0A6G9QPM1"/>
<feature type="transmembrane region" description="Helical" evidence="1">
    <location>
        <begin position="191"/>
        <end position="211"/>
    </location>
</feature>
<keyword evidence="1" id="KW-0812">Transmembrane</keyword>
<reference evidence="2 3" key="1">
    <citation type="submission" date="2020-03" db="EMBL/GenBank/DDBJ databases">
        <title>Complete genome sequence of Shewanella sp.</title>
        <authorList>
            <person name="Kim Y.-S."/>
            <person name="Kim S.-J."/>
            <person name="Jung H.-K."/>
            <person name="Kim K.-H."/>
        </authorList>
    </citation>
    <scope>NUCLEOTIDE SEQUENCE [LARGE SCALE GENOMIC DNA]</scope>
    <source>
        <strain evidence="2 3">PN3F2</strain>
        <plasmid evidence="2 3">pPN3F2_2</plasmid>
    </source>
</reference>
<dbReference type="RefSeq" id="WP_167680368.1">
    <property type="nucleotide sequence ID" value="NZ_CP050315.1"/>
</dbReference>
<evidence type="ECO:0008006" key="4">
    <source>
        <dbReference type="Google" id="ProtNLM"/>
    </source>
</evidence>
<proteinExistence type="predicted"/>
<dbReference type="InterPro" id="IPR042094">
    <property type="entry name" value="T2SS_GspF_sf"/>
</dbReference>
<accession>A0A6G9QPM1</accession>
<dbReference type="Gene3D" id="1.20.81.30">
    <property type="entry name" value="Type II secretion system (T2SS), domain F"/>
    <property type="match status" value="1"/>
</dbReference>
<feature type="transmembrane region" description="Helical" evidence="1">
    <location>
        <begin position="339"/>
        <end position="365"/>
    </location>
</feature>
<keyword evidence="3" id="KW-1185">Reference proteome</keyword>
<evidence type="ECO:0000313" key="3">
    <source>
        <dbReference type="Proteomes" id="UP000502608"/>
    </source>
</evidence>
<sequence>MRILNGRLNPQAITKQMQSLVHKINVMFNFNQEKQIEFLMELSTWMSDGVKPIDALKGMNQIFLLSGKANSIQNKATESLIDALNKGQPMYIGMEGYFTRYLVTIFRSAEETGTMSEALSLLSEDDKQIKELKTIFFKPVIPSFFYVLLMLGSSINITTDVLPSLARGKPFDEWPVPAQNYTNLMNVIMEYWPFITVGIIVAIVLIGKFLANNVSKLRLDLDTMPVLNAYRTFIANQYLKMLSVLMLANIKPMDALRMMEANGSPYVAWHAKEAQKKLDKGEMEIGKAIDTGLIADEVLIKMQYLTSVSSHEGKVRGLRVTAERSIGLAMKSLKRAGMLTALVFFAILIYLLMNAALAIITLGVAK</sequence>
<dbReference type="PANTHER" id="PTHR30012:SF0">
    <property type="entry name" value="TYPE II SECRETION SYSTEM PROTEIN F-RELATED"/>
    <property type="match status" value="1"/>
</dbReference>